<dbReference type="Proteomes" id="UP000035642">
    <property type="component" value="Unassembled WGS sequence"/>
</dbReference>
<dbReference type="PANTHER" id="PTHR14222">
    <property type="entry name" value="CONDENSIN"/>
    <property type="match status" value="1"/>
</dbReference>
<dbReference type="GO" id="GO:0042393">
    <property type="term" value="F:histone binding"/>
    <property type="evidence" value="ECO:0007669"/>
    <property type="project" value="TreeGrafter"/>
</dbReference>
<dbReference type="GO" id="GO:0007076">
    <property type="term" value="P:mitotic chromosome condensation"/>
    <property type="evidence" value="ECO:0007669"/>
    <property type="project" value="InterPro"/>
</dbReference>
<dbReference type="SUPFAM" id="SSF48371">
    <property type="entry name" value="ARM repeat"/>
    <property type="match status" value="1"/>
</dbReference>
<dbReference type="GO" id="GO:0000796">
    <property type="term" value="C:condensin complex"/>
    <property type="evidence" value="ECO:0007669"/>
    <property type="project" value="TreeGrafter"/>
</dbReference>
<dbReference type="PANTHER" id="PTHR14222:SF2">
    <property type="entry name" value="CONDENSIN COMPLEX SUBUNIT 1"/>
    <property type="match status" value="1"/>
</dbReference>
<dbReference type="AlphaFoldDB" id="A0A0K0D437"/>
<proteinExistence type="predicted"/>
<keyword evidence="1" id="KW-1185">Reference proteome</keyword>
<accession>A0A0K0D437</accession>
<evidence type="ECO:0000313" key="2">
    <source>
        <dbReference type="WBParaSite" id="ACAC_0000483201-mRNA-1"/>
    </source>
</evidence>
<reference evidence="1" key="1">
    <citation type="submission" date="2012-09" db="EMBL/GenBank/DDBJ databases">
        <authorList>
            <person name="Martin A.A."/>
        </authorList>
    </citation>
    <scope>NUCLEOTIDE SEQUENCE</scope>
</reference>
<reference evidence="2" key="2">
    <citation type="submission" date="2017-02" db="UniProtKB">
        <authorList>
            <consortium name="WormBaseParasite"/>
        </authorList>
    </citation>
    <scope>IDENTIFICATION</scope>
</reference>
<dbReference type="GO" id="GO:0000779">
    <property type="term" value="C:condensed chromosome, centromeric region"/>
    <property type="evidence" value="ECO:0007669"/>
    <property type="project" value="TreeGrafter"/>
</dbReference>
<dbReference type="STRING" id="6313.A0A0K0D437"/>
<dbReference type="InterPro" id="IPR026971">
    <property type="entry name" value="CND1/NCAPD3"/>
</dbReference>
<dbReference type="WBParaSite" id="ACAC_0000483201-mRNA-1">
    <property type="protein sequence ID" value="ACAC_0000483201-mRNA-1"/>
    <property type="gene ID" value="ACAC_0000483201"/>
</dbReference>
<dbReference type="InterPro" id="IPR016024">
    <property type="entry name" value="ARM-type_fold"/>
</dbReference>
<sequence>MPFQNTVDNEDEAYLYHLRAIDSLFPDIENFLFRVILSDDDTVESQYWYVSMRHCMKAVFALSADIDYVVSRILGKVIEGILVHVDNYFPKLLKRAMTLDEKASEELEEAVEPYADFNKDHSATEMDFAYREGLFARTVTSIAKSKAEGGDITSAELSSDLEKPADKVVNELGEEDSNRPSTEELIRTRTQALLQTRLLHKSGVVGHSLALVVFFVRCPGIPDGIRNAALRTFSKFLLICPQLTEEASPTLFTFICSHPDPQMREYLLAAGVDVMHRFPTMLENRCLFLYEMPMDADPCPRGTLSDAALCLLNRKRADANSEDSTNDEREVAALAMALFRELSRKASSSICLRFSLLPTPLCTTLPRKEIGNLLVNVLPDLICRICRWEEQVPLDAFKHLVRQLLPLVDGKPLDIVVEKMCQRFQFCSSGEAIEHNKNIAYYFSYLISQLTLSDTSVYKDIYLQMRDTLPYFAQFLEDGIIFHDFKAVISQLISNTQSTAVKHDAEELLRKMEFLHLRSSLTEEERNVMSRTVGPINLAVPIKVTVLIIDKKLY</sequence>
<name>A0A0K0D437_ANGCA</name>
<organism evidence="1 2">
    <name type="scientific">Angiostrongylus cantonensis</name>
    <name type="common">Rat lungworm</name>
    <dbReference type="NCBI Taxonomy" id="6313"/>
    <lineage>
        <taxon>Eukaryota</taxon>
        <taxon>Metazoa</taxon>
        <taxon>Ecdysozoa</taxon>
        <taxon>Nematoda</taxon>
        <taxon>Chromadorea</taxon>
        <taxon>Rhabditida</taxon>
        <taxon>Rhabditina</taxon>
        <taxon>Rhabditomorpha</taxon>
        <taxon>Strongyloidea</taxon>
        <taxon>Metastrongylidae</taxon>
        <taxon>Angiostrongylus</taxon>
    </lineage>
</organism>
<dbReference type="GO" id="GO:0010032">
    <property type="term" value="P:meiotic chromosome condensation"/>
    <property type="evidence" value="ECO:0007669"/>
    <property type="project" value="TreeGrafter"/>
</dbReference>
<protein>
    <submittedName>
        <fullName evidence="2">Non-specific serine/threonine protein kinase</fullName>
    </submittedName>
</protein>
<evidence type="ECO:0000313" key="1">
    <source>
        <dbReference type="Proteomes" id="UP000035642"/>
    </source>
</evidence>